<proteinExistence type="predicted"/>
<gene>
    <name evidence="1" type="ORF">TSUD_43560</name>
</gene>
<dbReference type="AlphaFoldDB" id="A0A2Z6MI96"/>
<accession>A0A2Z6MI96</accession>
<evidence type="ECO:0000313" key="1">
    <source>
        <dbReference type="EMBL" id="GAU32314.1"/>
    </source>
</evidence>
<sequence length="66" mass="8052">MAWEKSLLAKLQIFHSRVNFNRAVYDTGSWPDQLIQSGFDYIGWTYWWWSLVMRVYYSREVQGQIE</sequence>
<dbReference type="Proteomes" id="UP000242715">
    <property type="component" value="Unassembled WGS sequence"/>
</dbReference>
<protein>
    <submittedName>
        <fullName evidence="1">Uncharacterized protein</fullName>
    </submittedName>
</protein>
<evidence type="ECO:0000313" key="2">
    <source>
        <dbReference type="Proteomes" id="UP000242715"/>
    </source>
</evidence>
<organism evidence="1 2">
    <name type="scientific">Trifolium subterraneum</name>
    <name type="common">Subterranean clover</name>
    <dbReference type="NCBI Taxonomy" id="3900"/>
    <lineage>
        <taxon>Eukaryota</taxon>
        <taxon>Viridiplantae</taxon>
        <taxon>Streptophyta</taxon>
        <taxon>Embryophyta</taxon>
        <taxon>Tracheophyta</taxon>
        <taxon>Spermatophyta</taxon>
        <taxon>Magnoliopsida</taxon>
        <taxon>eudicotyledons</taxon>
        <taxon>Gunneridae</taxon>
        <taxon>Pentapetalae</taxon>
        <taxon>rosids</taxon>
        <taxon>fabids</taxon>
        <taxon>Fabales</taxon>
        <taxon>Fabaceae</taxon>
        <taxon>Papilionoideae</taxon>
        <taxon>50 kb inversion clade</taxon>
        <taxon>NPAAA clade</taxon>
        <taxon>Hologalegina</taxon>
        <taxon>IRL clade</taxon>
        <taxon>Trifolieae</taxon>
        <taxon>Trifolium</taxon>
    </lineage>
</organism>
<dbReference type="EMBL" id="DF973489">
    <property type="protein sequence ID" value="GAU32314.1"/>
    <property type="molecule type" value="Genomic_DNA"/>
</dbReference>
<reference evidence="2" key="1">
    <citation type="journal article" date="2017" name="Front. Plant Sci.">
        <title>Climate Clever Clovers: New Paradigm to Reduce the Environmental Footprint of Ruminants by Breeding Low Methanogenic Forages Utilizing Haplotype Variation.</title>
        <authorList>
            <person name="Kaur P."/>
            <person name="Appels R."/>
            <person name="Bayer P.E."/>
            <person name="Keeble-Gagnere G."/>
            <person name="Wang J."/>
            <person name="Hirakawa H."/>
            <person name="Shirasawa K."/>
            <person name="Vercoe P."/>
            <person name="Stefanova K."/>
            <person name="Durmic Z."/>
            <person name="Nichols P."/>
            <person name="Revell C."/>
            <person name="Isobe S.N."/>
            <person name="Edwards D."/>
            <person name="Erskine W."/>
        </authorList>
    </citation>
    <scope>NUCLEOTIDE SEQUENCE [LARGE SCALE GENOMIC DNA]</scope>
    <source>
        <strain evidence="2">cv. Daliak</strain>
    </source>
</reference>
<name>A0A2Z6MI96_TRISU</name>
<keyword evidence="2" id="KW-1185">Reference proteome</keyword>